<dbReference type="PANTHER" id="PTHR47129">
    <property type="entry name" value="QUINONE OXIDOREDUCTASE 2"/>
    <property type="match status" value="1"/>
</dbReference>
<keyword evidence="3" id="KW-1185">Reference proteome</keyword>
<dbReference type="Gene3D" id="3.40.50.720">
    <property type="entry name" value="NAD(P)-binding Rossmann-like Domain"/>
    <property type="match status" value="1"/>
</dbReference>
<dbReference type="InterPro" id="IPR052718">
    <property type="entry name" value="NmrA-type_oxidoreductase"/>
</dbReference>
<reference evidence="2" key="2">
    <citation type="journal article" date="2023" name="IMA Fungus">
        <title>Comparative genomic study of the Penicillium genus elucidates a diverse pangenome and 15 lateral gene transfer events.</title>
        <authorList>
            <person name="Petersen C."/>
            <person name="Sorensen T."/>
            <person name="Nielsen M.R."/>
            <person name="Sondergaard T.E."/>
            <person name="Sorensen J.L."/>
            <person name="Fitzpatrick D.A."/>
            <person name="Frisvad J.C."/>
            <person name="Nielsen K.L."/>
        </authorList>
    </citation>
    <scope>NUCLEOTIDE SEQUENCE</scope>
    <source>
        <strain evidence="2">IBT 20477</strain>
    </source>
</reference>
<comment type="caution">
    <text evidence="2">The sequence shown here is derived from an EMBL/GenBank/DDBJ whole genome shotgun (WGS) entry which is preliminary data.</text>
</comment>
<dbReference type="OrthoDB" id="419598at2759"/>
<protein>
    <recommendedName>
        <fullName evidence="1">NmrA-like domain-containing protein</fullName>
    </recommendedName>
</protein>
<reference evidence="2" key="1">
    <citation type="submission" date="2022-11" db="EMBL/GenBank/DDBJ databases">
        <authorList>
            <person name="Petersen C."/>
        </authorList>
    </citation>
    <scope>NUCLEOTIDE SEQUENCE</scope>
    <source>
        <strain evidence="2">IBT 20477</strain>
    </source>
</reference>
<dbReference type="EMBL" id="JAPQKQ010000006">
    <property type="protein sequence ID" value="KAJ5192830.1"/>
    <property type="molecule type" value="Genomic_DNA"/>
</dbReference>
<dbReference type="InterPro" id="IPR036291">
    <property type="entry name" value="NAD(P)-bd_dom_sf"/>
</dbReference>
<dbReference type="InterPro" id="IPR008030">
    <property type="entry name" value="NmrA-like"/>
</dbReference>
<organism evidence="2 3">
    <name type="scientific">Penicillium cf. viridicatum</name>
    <dbReference type="NCBI Taxonomy" id="2972119"/>
    <lineage>
        <taxon>Eukaryota</taxon>
        <taxon>Fungi</taxon>
        <taxon>Dikarya</taxon>
        <taxon>Ascomycota</taxon>
        <taxon>Pezizomycotina</taxon>
        <taxon>Eurotiomycetes</taxon>
        <taxon>Eurotiomycetidae</taxon>
        <taxon>Eurotiales</taxon>
        <taxon>Aspergillaceae</taxon>
        <taxon>Penicillium</taxon>
    </lineage>
</organism>
<sequence>MTLKYLITGATGGLGGLILEYFIPNIPLGEFAVSSSRTENKGVFERRGIQFRHLNYEDPATLEVGLRDVQNLLFVSTNTNVIHIDRILRHHRNVVTAAAKANVLHVWYTSLPFGGFGNDSEVAVQQQHIATEKMLQESGLVYTCIREGIYTEAFPLFLNWYADTTHIILPYDGEVAFTSREDLAEGTARLMIRGGYEKETVLLTAGETITAMEIVDTINQVTGRQLPMQLVSKEEFLAHHTQHDKGKKSMELFEILASWWKAAARGELKLTDGLLGEILGREPLTPQQAVKKLLQNRADHTWHQNYA</sequence>
<evidence type="ECO:0000259" key="1">
    <source>
        <dbReference type="Pfam" id="PF05368"/>
    </source>
</evidence>
<evidence type="ECO:0000313" key="3">
    <source>
        <dbReference type="Proteomes" id="UP001150942"/>
    </source>
</evidence>
<dbReference type="AlphaFoldDB" id="A0A9W9J9G4"/>
<dbReference type="Gene3D" id="3.90.25.10">
    <property type="entry name" value="UDP-galactose 4-epimerase, domain 1"/>
    <property type="match status" value="1"/>
</dbReference>
<gene>
    <name evidence="2" type="ORF">N7449_008972</name>
</gene>
<dbReference type="PANTHER" id="PTHR47129:SF1">
    <property type="entry name" value="NMRA-LIKE DOMAIN-CONTAINING PROTEIN"/>
    <property type="match status" value="1"/>
</dbReference>
<proteinExistence type="predicted"/>
<name>A0A9W9J9G4_9EURO</name>
<feature type="domain" description="NmrA-like" evidence="1">
    <location>
        <begin position="5"/>
        <end position="238"/>
    </location>
</feature>
<dbReference type="SUPFAM" id="SSF51735">
    <property type="entry name" value="NAD(P)-binding Rossmann-fold domains"/>
    <property type="match status" value="1"/>
</dbReference>
<accession>A0A9W9J9G4</accession>
<dbReference type="Proteomes" id="UP001150942">
    <property type="component" value="Unassembled WGS sequence"/>
</dbReference>
<dbReference type="Pfam" id="PF05368">
    <property type="entry name" value="NmrA"/>
    <property type="match status" value="1"/>
</dbReference>
<evidence type="ECO:0000313" key="2">
    <source>
        <dbReference type="EMBL" id="KAJ5192830.1"/>
    </source>
</evidence>